<dbReference type="InterPro" id="IPR009526">
    <property type="entry name" value="DUF1146"/>
</dbReference>
<comment type="caution">
    <text evidence="2">The sequence shown here is derived from an EMBL/GenBank/DDBJ whole genome shotgun (WGS) entry which is preliminary data.</text>
</comment>
<keyword evidence="1" id="KW-1133">Transmembrane helix</keyword>
<keyword evidence="3" id="KW-1185">Reference proteome</keyword>
<dbReference type="NCBIfam" id="TIGR02327">
    <property type="entry name" value="int_mem_ywzB"/>
    <property type="match status" value="1"/>
</dbReference>
<evidence type="ECO:0000313" key="2">
    <source>
        <dbReference type="EMBL" id="MFD2638568.1"/>
    </source>
</evidence>
<protein>
    <submittedName>
        <fullName evidence="2">DUF1146 family protein</fullName>
    </submittedName>
</protein>
<name>A0ABW5Q9W4_9BACI</name>
<gene>
    <name evidence="2" type="ORF">ACFSW4_06820</name>
</gene>
<dbReference type="RefSeq" id="WP_054754775.1">
    <property type="nucleotide sequence ID" value="NZ_JBHUMZ010000018.1"/>
</dbReference>
<keyword evidence="1" id="KW-0472">Membrane</keyword>
<evidence type="ECO:0000313" key="3">
    <source>
        <dbReference type="Proteomes" id="UP001597452"/>
    </source>
</evidence>
<keyword evidence="1" id="KW-0812">Transmembrane</keyword>
<sequence>MFTDLAIDSIIFMFMHIMFIILAWKVLEAVQLEQIFKKNRVVESRILFIMLSITIGSTVSNFFIDFIQWSRQLQHLL</sequence>
<organism evidence="2 3">
    <name type="scientific">Piscibacillus salipiscarius</name>
    <dbReference type="NCBI Taxonomy" id="299480"/>
    <lineage>
        <taxon>Bacteria</taxon>
        <taxon>Bacillati</taxon>
        <taxon>Bacillota</taxon>
        <taxon>Bacilli</taxon>
        <taxon>Bacillales</taxon>
        <taxon>Bacillaceae</taxon>
        <taxon>Piscibacillus</taxon>
    </lineage>
</organism>
<dbReference type="Proteomes" id="UP001597452">
    <property type="component" value="Unassembled WGS sequence"/>
</dbReference>
<feature type="transmembrane region" description="Helical" evidence="1">
    <location>
        <begin position="6"/>
        <end position="27"/>
    </location>
</feature>
<evidence type="ECO:0000256" key="1">
    <source>
        <dbReference type="SAM" id="Phobius"/>
    </source>
</evidence>
<reference evidence="3" key="1">
    <citation type="journal article" date="2019" name="Int. J. Syst. Evol. Microbiol.">
        <title>The Global Catalogue of Microorganisms (GCM) 10K type strain sequencing project: providing services to taxonomists for standard genome sequencing and annotation.</title>
        <authorList>
            <consortium name="The Broad Institute Genomics Platform"/>
            <consortium name="The Broad Institute Genome Sequencing Center for Infectious Disease"/>
            <person name="Wu L."/>
            <person name="Ma J."/>
        </authorList>
    </citation>
    <scope>NUCLEOTIDE SEQUENCE [LARGE SCALE GENOMIC DNA]</scope>
    <source>
        <strain evidence="3">TISTR 1571</strain>
    </source>
</reference>
<accession>A0ABW5Q9W4</accession>
<proteinExistence type="predicted"/>
<dbReference type="Pfam" id="PF06612">
    <property type="entry name" value="DUF1146"/>
    <property type="match status" value="1"/>
</dbReference>
<dbReference type="EMBL" id="JBHUMZ010000018">
    <property type="protein sequence ID" value="MFD2638568.1"/>
    <property type="molecule type" value="Genomic_DNA"/>
</dbReference>
<feature type="transmembrane region" description="Helical" evidence="1">
    <location>
        <begin position="47"/>
        <end position="69"/>
    </location>
</feature>